<dbReference type="EMBL" id="CAJVQC010048004">
    <property type="protein sequence ID" value="CAG8785558.1"/>
    <property type="molecule type" value="Genomic_DNA"/>
</dbReference>
<reference evidence="1" key="1">
    <citation type="submission" date="2021-06" db="EMBL/GenBank/DDBJ databases">
        <authorList>
            <person name="Kallberg Y."/>
            <person name="Tangrot J."/>
            <person name="Rosling A."/>
        </authorList>
    </citation>
    <scope>NUCLEOTIDE SEQUENCE</scope>
    <source>
        <strain evidence="1">MA461A</strain>
    </source>
</reference>
<keyword evidence="2" id="KW-1185">Reference proteome</keyword>
<proteinExistence type="predicted"/>
<accession>A0ACA9RC96</accession>
<gene>
    <name evidence="1" type="ORF">RPERSI_LOCUS18241</name>
</gene>
<name>A0ACA9RC96_9GLOM</name>
<sequence length="49" mass="5793">RKLLQEFIVNAWAATKPNRLRFLHKNQDILRANIYQRLTDIVGKSANEK</sequence>
<organism evidence="1 2">
    <name type="scientific">Racocetra persica</name>
    <dbReference type="NCBI Taxonomy" id="160502"/>
    <lineage>
        <taxon>Eukaryota</taxon>
        <taxon>Fungi</taxon>
        <taxon>Fungi incertae sedis</taxon>
        <taxon>Mucoromycota</taxon>
        <taxon>Glomeromycotina</taxon>
        <taxon>Glomeromycetes</taxon>
        <taxon>Diversisporales</taxon>
        <taxon>Gigasporaceae</taxon>
        <taxon>Racocetra</taxon>
    </lineage>
</organism>
<feature type="non-terminal residue" evidence="1">
    <location>
        <position position="49"/>
    </location>
</feature>
<feature type="non-terminal residue" evidence="1">
    <location>
        <position position="1"/>
    </location>
</feature>
<protein>
    <submittedName>
        <fullName evidence="1">22779_t:CDS:1</fullName>
    </submittedName>
</protein>
<dbReference type="Proteomes" id="UP000789920">
    <property type="component" value="Unassembled WGS sequence"/>
</dbReference>
<evidence type="ECO:0000313" key="1">
    <source>
        <dbReference type="EMBL" id="CAG8785558.1"/>
    </source>
</evidence>
<comment type="caution">
    <text evidence="1">The sequence shown here is derived from an EMBL/GenBank/DDBJ whole genome shotgun (WGS) entry which is preliminary data.</text>
</comment>
<evidence type="ECO:0000313" key="2">
    <source>
        <dbReference type="Proteomes" id="UP000789920"/>
    </source>
</evidence>